<dbReference type="InParanoid" id="B7PNM8"/>
<gene>
    <name evidence="4" type="ORF">IscW_ISCW005798</name>
</gene>
<dbReference type="VEuPathDB" id="VectorBase:ISCP_035833"/>
<accession>B7PNM8</accession>
<keyword evidence="2" id="KW-0472">Membrane</keyword>
<dbReference type="Gene3D" id="1.10.1380.10">
    <property type="entry name" value="Neutral endopeptidase , domain2"/>
    <property type="match status" value="1"/>
</dbReference>
<dbReference type="GO" id="GO:0004222">
    <property type="term" value="F:metalloendopeptidase activity"/>
    <property type="evidence" value="ECO:0000318"/>
    <property type="project" value="GO_Central"/>
</dbReference>
<dbReference type="GO" id="GO:0005886">
    <property type="term" value="C:plasma membrane"/>
    <property type="evidence" value="ECO:0000318"/>
    <property type="project" value="GO_Central"/>
</dbReference>
<dbReference type="EMBL" id="ABJB010922024">
    <property type="status" value="NOT_ANNOTATED_CDS"/>
    <property type="molecule type" value="Genomic_DNA"/>
</dbReference>
<dbReference type="InterPro" id="IPR024079">
    <property type="entry name" value="MetalloPept_cat_dom_sf"/>
</dbReference>
<dbReference type="HOGENOM" id="CLU_020380_0_0_1"/>
<feature type="transmembrane region" description="Helical" evidence="2">
    <location>
        <begin position="28"/>
        <end position="50"/>
    </location>
</feature>
<dbReference type="EMBL" id="ABJB010201648">
    <property type="status" value="NOT_ANNOTATED_CDS"/>
    <property type="molecule type" value="Genomic_DNA"/>
</dbReference>
<dbReference type="EnsemblMetazoa" id="ISCW005798-RA">
    <property type="protein sequence ID" value="ISCW005798-PA"/>
    <property type="gene ID" value="ISCW005798"/>
</dbReference>
<sequence length="592" mass="66042">MADRTAEGTGFFLVLGGLGIRWGGLRYLAYWGLLSGVLVLVLGLVGFVSLPSVHWAMGSFGSSPPTPPERTPLSAGGTPSSPRDTRPAERRQGGSGSRKPLRLRPSDSACGTHACVEQATRIQAELEYSVDPCVDFYHFVCSRWIQRHPHASVDRLQLDTYLSAMADLLERTTDDVPEMSRFFGNCIRPQENLFSEIRATFFYLLGFQVPPRGRYVLGLFNRGALPRATDLLNYLLFRIVVVLSPFMANATLRDAMSRAYGAPGESSPPTPRQLCVRLLDRFEPVIPMYLATNMSLSYLGPEEVVFEKYVDEFFASTGDFRSSSLQALRDMTWDLVRPSTIEDASFRRQYLDGLYSNMPMSPLAYFYYFWLKKAVARQLRGVGSHSPGSQLWAGWSGGFLSALPRLEPPFRRLELPLPVFNLALTDDASVRHFQIPRVAPRVYAELLRFLYHRALNNKGNLTDAAEDPAAMFERVRACVREQYAPLRSSPAERGSSVQDALELLAVVPAFEAYRSHLTSDFRLQTASDLSGRQLFFVYFAASLCEDESLGVGPGRSPARLRVNGPLRNMPEFADAFKCPVGSFMNPTKVCAL</sequence>
<keyword evidence="4" id="KW-0645">Protease</keyword>
<keyword evidence="4" id="KW-0378">Hydrolase</keyword>
<dbReference type="GO" id="GO:0016485">
    <property type="term" value="P:protein processing"/>
    <property type="evidence" value="ECO:0000318"/>
    <property type="project" value="GO_Central"/>
</dbReference>
<keyword evidence="4" id="KW-0482">Metalloprotease</keyword>
<feature type="compositionally biased region" description="Basic and acidic residues" evidence="1">
    <location>
        <begin position="83"/>
        <end position="92"/>
    </location>
</feature>
<evidence type="ECO:0000256" key="1">
    <source>
        <dbReference type="SAM" id="MobiDB-lite"/>
    </source>
</evidence>
<dbReference type="Pfam" id="PF01431">
    <property type="entry name" value="Peptidase_M13"/>
    <property type="match status" value="1"/>
</dbReference>
<feature type="domain" description="Peptidase M13 C-terminal" evidence="3">
    <location>
        <begin position="458"/>
        <end position="591"/>
    </location>
</feature>
<evidence type="ECO:0000313" key="6">
    <source>
        <dbReference type="Proteomes" id="UP000001555"/>
    </source>
</evidence>
<reference evidence="4 6" key="1">
    <citation type="submission" date="2008-03" db="EMBL/GenBank/DDBJ databases">
        <title>Annotation of Ixodes scapularis.</title>
        <authorList>
            <consortium name="Ixodes scapularis Genome Project Consortium"/>
            <person name="Caler E."/>
            <person name="Hannick L.I."/>
            <person name="Bidwell S."/>
            <person name="Joardar V."/>
            <person name="Thiagarajan M."/>
            <person name="Amedeo P."/>
            <person name="Galinsky K.J."/>
            <person name="Schobel S."/>
            <person name="Inman J."/>
            <person name="Hostetler J."/>
            <person name="Miller J."/>
            <person name="Hammond M."/>
            <person name="Megy K."/>
            <person name="Lawson D."/>
            <person name="Kodira C."/>
            <person name="Sutton G."/>
            <person name="Meyer J."/>
            <person name="Hill C.A."/>
            <person name="Birren B."/>
            <person name="Nene V."/>
            <person name="Collins F."/>
            <person name="Alarcon-Chaidez F."/>
            <person name="Wikel S."/>
            <person name="Strausberg R."/>
        </authorList>
    </citation>
    <scope>NUCLEOTIDE SEQUENCE [LARGE SCALE GENOMIC DNA]</scope>
    <source>
        <strain evidence="6">Wikel</strain>
        <strain evidence="4">Wikel colony</strain>
    </source>
</reference>
<dbReference type="EC" id="3.4.24.71" evidence="4"/>
<dbReference type="EMBL" id="DS753757">
    <property type="protein sequence ID" value="EEC08200.1"/>
    <property type="molecule type" value="Genomic_DNA"/>
</dbReference>
<dbReference type="PANTHER" id="PTHR11733">
    <property type="entry name" value="ZINC METALLOPROTEASE FAMILY M13 NEPRILYSIN-RELATED"/>
    <property type="match status" value="1"/>
</dbReference>
<proteinExistence type="predicted"/>
<dbReference type="PaxDb" id="6945-B7PNM8"/>
<dbReference type="InterPro" id="IPR000718">
    <property type="entry name" value="Peptidase_M13"/>
</dbReference>
<dbReference type="VEuPathDB" id="VectorBase:ISCI005798"/>
<dbReference type="EMBL" id="ABJB010659367">
    <property type="status" value="NOT_ANNOTATED_CDS"/>
    <property type="molecule type" value="Genomic_DNA"/>
</dbReference>
<dbReference type="Gene3D" id="3.40.390.10">
    <property type="entry name" value="Collagenase (Catalytic Domain)"/>
    <property type="match status" value="2"/>
</dbReference>
<organism>
    <name type="scientific">Ixodes scapularis</name>
    <name type="common">Black-legged tick</name>
    <name type="synonym">Deer tick</name>
    <dbReference type="NCBI Taxonomy" id="6945"/>
    <lineage>
        <taxon>Eukaryota</taxon>
        <taxon>Metazoa</taxon>
        <taxon>Ecdysozoa</taxon>
        <taxon>Arthropoda</taxon>
        <taxon>Chelicerata</taxon>
        <taxon>Arachnida</taxon>
        <taxon>Acari</taxon>
        <taxon>Parasitiformes</taxon>
        <taxon>Ixodida</taxon>
        <taxon>Ixodoidea</taxon>
        <taxon>Ixodidae</taxon>
        <taxon>Ixodinae</taxon>
        <taxon>Ixodes</taxon>
    </lineage>
</organism>
<keyword evidence="2" id="KW-1133">Transmembrane helix</keyword>
<evidence type="ECO:0000313" key="4">
    <source>
        <dbReference type="EMBL" id="EEC08200.1"/>
    </source>
</evidence>
<dbReference type="OrthoDB" id="6478333at2759"/>
<dbReference type="EMBL" id="ABJB010212424">
    <property type="status" value="NOT_ANNOTATED_CDS"/>
    <property type="molecule type" value="Genomic_DNA"/>
</dbReference>
<name>B7PNM8_IXOSC</name>
<dbReference type="EMBL" id="ABJB010097306">
    <property type="status" value="NOT_ANNOTATED_CDS"/>
    <property type="molecule type" value="Genomic_DNA"/>
</dbReference>
<reference evidence="5" key="2">
    <citation type="submission" date="2020-05" db="UniProtKB">
        <authorList>
            <consortium name="EnsemblMetazoa"/>
        </authorList>
    </citation>
    <scope>IDENTIFICATION</scope>
    <source>
        <strain evidence="5">wikel</strain>
    </source>
</reference>
<keyword evidence="2" id="KW-0812">Transmembrane</keyword>
<evidence type="ECO:0000313" key="5">
    <source>
        <dbReference type="EnsemblMetazoa" id="ISCW005798-PA"/>
    </source>
</evidence>
<dbReference type="Proteomes" id="UP000001555">
    <property type="component" value="Unassembled WGS sequence"/>
</dbReference>
<dbReference type="SUPFAM" id="SSF55486">
    <property type="entry name" value="Metalloproteases ('zincins'), catalytic domain"/>
    <property type="match status" value="1"/>
</dbReference>
<protein>
    <submittedName>
        <fullName evidence="4 5">Zinc metalloprotease, putative</fullName>
        <ecNumber evidence="4">3.4.24.71</ecNumber>
    </submittedName>
</protein>
<dbReference type="AlphaFoldDB" id="B7PNM8"/>
<feature type="region of interest" description="Disordered" evidence="1">
    <location>
        <begin position="61"/>
        <end position="108"/>
    </location>
</feature>
<dbReference type="PANTHER" id="PTHR11733:SF241">
    <property type="entry name" value="GH26575P-RELATED"/>
    <property type="match status" value="1"/>
</dbReference>
<dbReference type="InterPro" id="IPR042089">
    <property type="entry name" value="Peptidase_M13_dom_2"/>
</dbReference>
<dbReference type="VEuPathDB" id="VectorBase:ISCW005798"/>
<keyword evidence="6" id="KW-1185">Reference proteome</keyword>
<dbReference type="PROSITE" id="PS51885">
    <property type="entry name" value="NEPRILYSIN"/>
    <property type="match status" value="1"/>
</dbReference>
<evidence type="ECO:0000259" key="3">
    <source>
        <dbReference type="Pfam" id="PF01431"/>
    </source>
</evidence>
<dbReference type="VEuPathDB" id="VectorBase:ISCP_002602"/>
<dbReference type="InterPro" id="IPR018497">
    <property type="entry name" value="Peptidase_M13_C"/>
</dbReference>
<evidence type="ECO:0000256" key="2">
    <source>
        <dbReference type="SAM" id="Phobius"/>
    </source>
</evidence>